<dbReference type="AlphaFoldDB" id="A0A1M6MZ23"/>
<dbReference type="OrthoDB" id="730777at2"/>
<name>A0A1M6MZ23_9FLAO</name>
<dbReference type="InterPro" id="IPR015422">
    <property type="entry name" value="PyrdxlP-dep_Trfase_small"/>
</dbReference>
<gene>
    <name evidence="5" type="ORF">SAMN05444371_0057</name>
</gene>
<sequence>MSDTLKHKINRQEVIDNALDYTIMSWSKQKGIDPFAIERAEGVYLYDYSGQKIIDFSSGLMNSNIGYGDQRVTAAVVKQMQEVAFISPSCVSKVRGDLGKKLAEICPGDLNRAFFTVCGATSNENAIKLARLYTGRHKIFTRYQSYHGATIGAISAGGDPRKIPVDAQQAPNFVHFDLPNAYRYEYGEENLLKDSVASLERQIEYEGPNTIAAILLEGESGTSGCLQYPNGYLKKVREICNKHGILLIMDEVMSGFGRTGKWFGFQNHDIIPDMIVMAKGLTCGYLPLGCVMISEKIASKYDDNVLPLGLTYSAHAVSCAAAMEVIRIYEEDNLIERAAEMGKYLESRIEDMKKIHPSIGDFRNTGLLGCLELVKNRETKEPMAPFNAKPDQMEVMNKVAAKIKGLGMYTFVRWGYIFIAPPLIITKEEMEEGLAIISEALKIADEATY</sequence>
<evidence type="ECO:0000313" key="6">
    <source>
        <dbReference type="Proteomes" id="UP000184498"/>
    </source>
</evidence>
<reference evidence="6" key="1">
    <citation type="submission" date="2016-11" db="EMBL/GenBank/DDBJ databases">
        <authorList>
            <person name="Varghese N."/>
            <person name="Submissions S."/>
        </authorList>
    </citation>
    <scope>NUCLEOTIDE SEQUENCE [LARGE SCALE GENOMIC DNA]</scope>
    <source>
        <strain evidence="6">DSM 18016</strain>
    </source>
</reference>
<dbReference type="InterPro" id="IPR015424">
    <property type="entry name" value="PyrdxlP-dep_Trfase"/>
</dbReference>
<dbReference type="Gene3D" id="3.90.1150.10">
    <property type="entry name" value="Aspartate Aminotransferase, domain 1"/>
    <property type="match status" value="1"/>
</dbReference>
<protein>
    <submittedName>
        <fullName evidence="5">Taurine---2-oxoglutarate transaminase</fullName>
    </submittedName>
</protein>
<dbReference type="EMBL" id="FRAM01000001">
    <property type="protein sequence ID" value="SHJ88642.1"/>
    <property type="molecule type" value="Genomic_DNA"/>
</dbReference>
<dbReference type="RefSeq" id="WP_072995679.1">
    <property type="nucleotide sequence ID" value="NZ_FRAM01000001.1"/>
</dbReference>
<dbReference type="STRING" id="216903.SAMN05444371_0057"/>
<dbReference type="CDD" id="cd00610">
    <property type="entry name" value="OAT_like"/>
    <property type="match status" value="1"/>
</dbReference>
<dbReference type="GO" id="GO:0005829">
    <property type="term" value="C:cytosol"/>
    <property type="evidence" value="ECO:0007669"/>
    <property type="project" value="TreeGrafter"/>
</dbReference>
<dbReference type="InterPro" id="IPR015421">
    <property type="entry name" value="PyrdxlP-dep_Trfase_major"/>
</dbReference>
<dbReference type="GO" id="GO:0030170">
    <property type="term" value="F:pyridoxal phosphate binding"/>
    <property type="evidence" value="ECO:0007669"/>
    <property type="project" value="InterPro"/>
</dbReference>
<comment type="cofactor">
    <cofactor evidence="1">
        <name>pyridoxal 5'-phosphate</name>
        <dbReference type="ChEBI" id="CHEBI:597326"/>
    </cofactor>
</comment>
<accession>A0A1M6MZ23</accession>
<dbReference type="Pfam" id="PF00202">
    <property type="entry name" value="Aminotran_3"/>
    <property type="match status" value="1"/>
</dbReference>
<keyword evidence="6" id="KW-1185">Reference proteome</keyword>
<dbReference type="InterPro" id="IPR005814">
    <property type="entry name" value="Aminotrans_3"/>
</dbReference>
<evidence type="ECO:0000256" key="2">
    <source>
        <dbReference type="ARBA" id="ARBA00008954"/>
    </source>
</evidence>
<comment type="similarity">
    <text evidence="2 4">Belongs to the class-III pyridoxal-phosphate-dependent aminotransferase family.</text>
</comment>
<evidence type="ECO:0000256" key="1">
    <source>
        <dbReference type="ARBA" id="ARBA00001933"/>
    </source>
</evidence>
<organism evidence="5 6">
    <name type="scientific">Epilithonimonas mollis</name>
    <dbReference type="NCBI Taxonomy" id="216903"/>
    <lineage>
        <taxon>Bacteria</taxon>
        <taxon>Pseudomonadati</taxon>
        <taxon>Bacteroidota</taxon>
        <taxon>Flavobacteriia</taxon>
        <taxon>Flavobacteriales</taxon>
        <taxon>Weeksellaceae</taxon>
        <taxon>Chryseobacterium group</taxon>
        <taxon>Epilithonimonas</taxon>
    </lineage>
</organism>
<dbReference type="NCBIfam" id="NF004718">
    <property type="entry name" value="PRK06062.1"/>
    <property type="match status" value="1"/>
</dbReference>
<dbReference type="InterPro" id="IPR049704">
    <property type="entry name" value="Aminotrans_3_PPA_site"/>
</dbReference>
<keyword evidence="3 4" id="KW-0663">Pyridoxal phosphate</keyword>
<dbReference type="SUPFAM" id="SSF53383">
    <property type="entry name" value="PLP-dependent transferases"/>
    <property type="match status" value="1"/>
</dbReference>
<evidence type="ECO:0000256" key="4">
    <source>
        <dbReference type="RuleBase" id="RU003560"/>
    </source>
</evidence>
<proteinExistence type="inferred from homology"/>
<evidence type="ECO:0000313" key="5">
    <source>
        <dbReference type="EMBL" id="SHJ88642.1"/>
    </source>
</evidence>
<dbReference type="Gene3D" id="3.40.640.10">
    <property type="entry name" value="Type I PLP-dependent aspartate aminotransferase-like (Major domain)"/>
    <property type="match status" value="1"/>
</dbReference>
<dbReference type="PROSITE" id="PS00600">
    <property type="entry name" value="AA_TRANSFER_CLASS_3"/>
    <property type="match status" value="1"/>
</dbReference>
<dbReference type="PANTHER" id="PTHR43094:SF1">
    <property type="entry name" value="AMINOTRANSFERASE CLASS-III"/>
    <property type="match status" value="1"/>
</dbReference>
<dbReference type="Proteomes" id="UP000184498">
    <property type="component" value="Unassembled WGS sequence"/>
</dbReference>
<dbReference type="GO" id="GO:0008483">
    <property type="term" value="F:transaminase activity"/>
    <property type="evidence" value="ECO:0007669"/>
    <property type="project" value="InterPro"/>
</dbReference>
<evidence type="ECO:0000256" key="3">
    <source>
        <dbReference type="ARBA" id="ARBA00022898"/>
    </source>
</evidence>
<dbReference type="PANTHER" id="PTHR43094">
    <property type="entry name" value="AMINOTRANSFERASE"/>
    <property type="match status" value="1"/>
</dbReference>